<evidence type="ECO:0000313" key="2">
    <source>
        <dbReference type="EMBL" id="BCB67523.1"/>
    </source>
</evidence>
<dbReference type="InterPro" id="IPR008271">
    <property type="entry name" value="Ser/Thr_kinase_AS"/>
</dbReference>
<reference evidence="2" key="1">
    <citation type="journal article" date="2021" name="Microbiol. Resour. Announc.">
        <title>Genome Sequence of Lymphocystis Disease Virus 2 LCDV-JP_Oita_2018, Isolated from a Diseased Japanese Flounder (Paralichthys olivaceus) in Japan.</title>
        <authorList>
            <person name="Kawato S."/>
            <person name="Nozaki R."/>
            <person name="Hirono I."/>
            <person name="Kondo H."/>
        </authorList>
    </citation>
    <scope>NUCLEOTIDE SEQUENCE</scope>
    <source>
        <strain evidence="2">LCDV-JP_Oita_2018</strain>
    </source>
</reference>
<dbReference type="InterPro" id="IPR000719">
    <property type="entry name" value="Prot_kinase_dom"/>
</dbReference>
<dbReference type="EMBL" id="LC534415">
    <property type="protein sequence ID" value="BCB67523.1"/>
    <property type="molecule type" value="Genomic_DNA"/>
</dbReference>
<organism evidence="2">
    <name type="scientific">Lymphocystis disease virus 2</name>
    <dbReference type="NCBI Taxonomy" id="159183"/>
    <lineage>
        <taxon>Viruses</taxon>
        <taxon>Varidnaviria</taxon>
        <taxon>Bamfordvirae</taxon>
        <taxon>Nucleocytoviricota</taxon>
        <taxon>Megaviricetes</taxon>
        <taxon>Pimascovirales</taxon>
        <taxon>Pimascovirales incertae sedis</taxon>
        <taxon>Iridoviridae</taxon>
        <taxon>Alphairidovirinae</taxon>
        <taxon>Lymphocystivirus</taxon>
        <taxon>Lymphocystivirus paralichthys1</taxon>
    </lineage>
</organism>
<dbReference type="InterPro" id="IPR014901">
    <property type="entry name" value="2-cysteine_adaptor"/>
</dbReference>
<dbReference type="InterPro" id="IPR011009">
    <property type="entry name" value="Kinase-like_dom_sf"/>
</dbReference>
<dbReference type="Proteomes" id="UP000501113">
    <property type="component" value="Segment"/>
</dbReference>
<dbReference type="PROSITE" id="PS00108">
    <property type="entry name" value="PROTEIN_KINASE_ST"/>
    <property type="match status" value="1"/>
</dbReference>
<name>A0A6F8X3G9_9VIRU</name>
<accession>A0A6F8X3G9</accession>
<dbReference type="PANTHER" id="PTHR24361">
    <property type="entry name" value="MITOGEN-ACTIVATED KINASE KINASE KINASE"/>
    <property type="match status" value="1"/>
</dbReference>
<feature type="domain" description="Protein kinase" evidence="1">
    <location>
        <begin position="100"/>
        <end position="483"/>
    </location>
</feature>
<dbReference type="Pfam" id="PF08793">
    <property type="entry name" value="2C_adapt"/>
    <property type="match status" value="1"/>
</dbReference>
<dbReference type="SUPFAM" id="SSF56112">
    <property type="entry name" value="Protein kinase-like (PK-like)"/>
    <property type="match status" value="1"/>
</dbReference>
<dbReference type="GO" id="GO:0004674">
    <property type="term" value="F:protein serine/threonine kinase activity"/>
    <property type="evidence" value="ECO:0007669"/>
    <property type="project" value="TreeGrafter"/>
</dbReference>
<dbReference type="InterPro" id="IPR053235">
    <property type="entry name" value="Ser_Thr_kinase"/>
</dbReference>
<dbReference type="SMART" id="SM00220">
    <property type="entry name" value="S_TKc"/>
    <property type="match status" value="1"/>
</dbReference>
<dbReference type="GO" id="GO:0005524">
    <property type="term" value="F:ATP binding"/>
    <property type="evidence" value="ECO:0007669"/>
    <property type="project" value="InterPro"/>
</dbReference>
<evidence type="ECO:0000259" key="1">
    <source>
        <dbReference type="PROSITE" id="PS50011"/>
    </source>
</evidence>
<dbReference type="Gene3D" id="1.10.510.10">
    <property type="entry name" value="Transferase(Phosphotransferase) domain 1"/>
    <property type="match status" value="1"/>
</dbReference>
<protein>
    <recommendedName>
        <fullName evidence="1">Protein kinase domain-containing protein</fullName>
    </recommendedName>
</protein>
<dbReference type="PROSITE" id="PS50011">
    <property type="entry name" value="PROTEIN_KINASE_DOM"/>
    <property type="match status" value="1"/>
</dbReference>
<sequence>MKYEDFIKKCKDPLFVCESFERNPTVNPITSRKILQRGQIYKNLTKFCDSIRSINAKTVIEVETDRISYMKKVRISLRSLNLDRGAYCVTKEDSILRNFLDEVELLDIGGFGRIYKVSYKGLKFVFKEILLEEADRKVLKDKESLFWDQWTKVYPLEIYIFKLTDRLIETDKSPHFVYSAGGGLCSNCILSTLNYKRKKGSCYVAAMELADFTLSDILDDLSDENVKIAIQQLLLGLAVLHTEYGIFHGDLKTDNILVKRVEPGGYVKYELFDRVFYIKNTGLLFLIADFNVSKIYRGKYALTKYRGNKYTEVISTGLSPGWGNEAGHEITLKPFSTRKFLSFGKNHKMEIIDNTYLRQWFDNKGNCVGRYTINRFSVGVDVGSDLIVDFDDMRRFNEFTFAYDIQDILAMFKGGKSFTQSYTHKGRCKSITFLNDLILSKVNAPELYNISAGKYFFADITAAYLFPETKIYKPVFHKYVYKG</sequence>
<proteinExistence type="predicted"/>